<accession>A0A0E9QYT3</accession>
<sequence length="22" mass="2706">MCVCVLYMFMWVFMQVRVCMDA</sequence>
<name>A0A0E9QYT3_ANGAN</name>
<reference evidence="1" key="2">
    <citation type="journal article" date="2015" name="Fish Shellfish Immunol.">
        <title>Early steps in the European eel (Anguilla anguilla)-Vibrio vulnificus interaction in the gills: Role of the RtxA13 toxin.</title>
        <authorList>
            <person name="Callol A."/>
            <person name="Pajuelo D."/>
            <person name="Ebbesson L."/>
            <person name="Teles M."/>
            <person name="MacKenzie S."/>
            <person name="Amaro C."/>
        </authorList>
    </citation>
    <scope>NUCLEOTIDE SEQUENCE</scope>
</reference>
<dbReference type="EMBL" id="GBXM01086935">
    <property type="protein sequence ID" value="JAH21642.1"/>
    <property type="molecule type" value="Transcribed_RNA"/>
</dbReference>
<evidence type="ECO:0000313" key="1">
    <source>
        <dbReference type="EMBL" id="JAH21642.1"/>
    </source>
</evidence>
<protein>
    <submittedName>
        <fullName evidence="1">Uncharacterized protein</fullName>
    </submittedName>
</protein>
<dbReference type="AlphaFoldDB" id="A0A0E9QYT3"/>
<organism evidence="1">
    <name type="scientific">Anguilla anguilla</name>
    <name type="common">European freshwater eel</name>
    <name type="synonym">Muraena anguilla</name>
    <dbReference type="NCBI Taxonomy" id="7936"/>
    <lineage>
        <taxon>Eukaryota</taxon>
        <taxon>Metazoa</taxon>
        <taxon>Chordata</taxon>
        <taxon>Craniata</taxon>
        <taxon>Vertebrata</taxon>
        <taxon>Euteleostomi</taxon>
        <taxon>Actinopterygii</taxon>
        <taxon>Neopterygii</taxon>
        <taxon>Teleostei</taxon>
        <taxon>Anguilliformes</taxon>
        <taxon>Anguillidae</taxon>
        <taxon>Anguilla</taxon>
    </lineage>
</organism>
<proteinExistence type="predicted"/>
<reference evidence="1" key="1">
    <citation type="submission" date="2014-11" db="EMBL/GenBank/DDBJ databases">
        <authorList>
            <person name="Amaro Gonzalez C."/>
        </authorList>
    </citation>
    <scope>NUCLEOTIDE SEQUENCE</scope>
</reference>